<accession>A0ACB8YMX0</accession>
<reference evidence="1 2" key="2">
    <citation type="journal article" date="2022" name="Mol. Ecol. Resour.">
        <title>The genomes of chicory, endive, great burdock and yacon provide insights into Asteraceae paleo-polyploidization history and plant inulin production.</title>
        <authorList>
            <person name="Fan W."/>
            <person name="Wang S."/>
            <person name="Wang H."/>
            <person name="Wang A."/>
            <person name="Jiang F."/>
            <person name="Liu H."/>
            <person name="Zhao H."/>
            <person name="Xu D."/>
            <person name="Zhang Y."/>
        </authorList>
    </citation>
    <scope>NUCLEOTIDE SEQUENCE [LARGE SCALE GENOMIC DNA]</scope>
    <source>
        <strain evidence="2">cv. Yunnan</strain>
        <tissue evidence="1">Leaves</tissue>
    </source>
</reference>
<sequence>MASGKAILTKKSQRQTTHSTVRMSTGGEPPVIQPPPVDAILRISSTHPPPQQLIIEIPSNVHDVRSWFKEKSGYLFLAWGSTLVSMAYMHANLVRPNNDAIMDVATFLLAGSFILWLLCLCLYDYATTDLRKIFFVRVLLYSCFGSTITSLGITFLTLYLPGYNPKKYSIIFGSGVFVSLLIAESQNHEAMRTWEVARYGQAEEWVGARCGQAREWVGARCGQAKEWVGARYGQVVGWVGAGSGARYERL</sequence>
<gene>
    <name evidence="1" type="ORF">L1987_80291</name>
</gene>
<evidence type="ECO:0000313" key="2">
    <source>
        <dbReference type="Proteomes" id="UP001056120"/>
    </source>
</evidence>
<organism evidence="1 2">
    <name type="scientific">Smallanthus sonchifolius</name>
    <dbReference type="NCBI Taxonomy" id="185202"/>
    <lineage>
        <taxon>Eukaryota</taxon>
        <taxon>Viridiplantae</taxon>
        <taxon>Streptophyta</taxon>
        <taxon>Embryophyta</taxon>
        <taxon>Tracheophyta</taxon>
        <taxon>Spermatophyta</taxon>
        <taxon>Magnoliopsida</taxon>
        <taxon>eudicotyledons</taxon>
        <taxon>Gunneridae</taxon>
        <taxon>Pentapetalae</taxon>
        <taxon>asterids</taxon>
        <taxon>campanulids</taxon>
        <taxon>Asterales</taxon>
        <taxon>Asteraceae</taxon>
        <taxon>Asteroideae</taxon>
        <taxon>Heliantheae alliance</taxon>
        <taxon>Millerieae</taxon>
        <taxon>Smallanthus</taxon>
    </lineage>
</organism>
<protein>
    <submittedName>
        <fullName evidence="1">Uncharacterized protein</fullName>
    </submittedName>
</protein>
<keyword evidence="2" id="KW-1185">Reference proteome</keyword>
<name>A0ACB8YMX0_9ASTR</name>
<proteinExistence type="predicted"/>
<evidence type="ECO:0000313" key="1">
    <source>
        <dbReference type="EMBL" id="KAI3686611.1"/>
    </source>
</evidence>
<reference evidence="2" key="1">
    <citation type="journal article" date="2022" name="Mol. Ecol. Resour.">
        <title>The genomes of chicory, endive, great burdock and yacon provide insights into Asteraceae palaeo-polyploidization history and plant inulin production.</title>
        <authorList>
            <person name="Fan W."/>
            <person name="Wang S."/>
            <person name="Wang H."/>
            <person name="Wang A."/>
            <person name="Jiang F."/>
            <person name="Liu H."/>
            <person name="Zhao H."/>
            <person name="Xu D."/>
            <person name="Zhang Y."/>
        </authorList>
    </citation>
    <scope>NUCLEOTIDE SEQUENCE [LARGE SCALE GENOMIC DNA]</scope>
    <source>
        <strain evidence="2">cv. Yunnan</strain>
    </source>
</reference>
<dbReference type="EMBL" id="CM042044">
    <property type="protein sequence ID" value="KAI3686611.1"/>
    <property type="molecule type" value="Genomic_DNA"/>
</dbReference>
<dbReference type="Proteomes" id="UP001056120">
    <property type="component" value="Linkage Group LG27"/>
</dbReference>
<comment type="caution">
    <text evidence="1">The sequence shown here is derived from an EMBL/GenBank/DDBJ whole genome shotgun (WGS) entry which is preliminary data.</text>
</comment>